<gene>
    <name evidence="6" type="ORF">FGIG_01899</name>
</gene>
<feature type="domain" description="Ig-like" evidence="4">
    <location>
        <begin position="142"/>
        <end position="231"/>
    </location>
</feature>
<keyword evidence="3" id="KW-0732">Signal</keyword>
<accession>A0A504YD84</accession>
<dbReference type="InterPro" id="IPR036179">
    <property type="entry name" value="Ig-like_dom_sf"/>
</dbReference>
<evidence type="ECO:0000256" key="1">
    <source>
        <dbReference type="ARBA" id="ARBA00022737"/>
    </source>
</evidence>
<dbReference type="InterPro" id="IPR003961">
    <property type="entry name" value="FN3_dom"/>
</dbReference>
<dbReference type="SMART" id="SM00060">
    <property type="entry name" value="FN3"/>
    <property type="match status" value="2"/>
</dbReference>
<dbReference type="STRING" id="46835.A0A504YD84"/>
<feature type="domain" description="Ig-like" evidence="4">
    <location>
        <begin position="457"/>
        <end position="563"/>
    </location>
</feature>
<feature type="domain" description="Ig-like" evidence="4">
    <location>
        <begin position="349"/>
        <end position="452"/>
    </location>
</feature>
<dbReference type="SUPFAM" id="SSF48726">
    <property type="entry name" value="Immunoglobulin"/>
    <property type="match status" value="5"/>
</dbReference>
<evidence type="ECO:0000259" key="5">
    <source>
        <dbReference type="PROSITE" id="PS50853"/>
    </source>
</evidence>
<feature type="domain" description="Fibronectin type-III" evidence="5">
    <location>
        <begin position="674"/>
        <end position="790"/>
    </location>
</feature>
<evidence type="ECO:0000256" key="2">
    <source>
        <dbReference type="ARBA" id="ARBA00023157"/>
    </source>
</evidence>
<dbReference type="CDD" id="cd00063">
    <property type="entry name" value="FN3"/>
    <property type="match status" value="2"/>
</dbReference>
<name>A0A504YD84_FASGI</name>
<dbReference type="SUPFAM" id="SSF49265">
    <property type="entry name" value="Fibronectin type III"/>
    <property type="match status" value="1"/>
</dbReference>
<dbReference type="GO" id="GO:0098609">
    <property type="term" value="P:cell-cell adhesion"/>
    <property type="evidence" value="ECO:0007669"/>
    <property type="project" value="TreeGrafter"/>
</dbReference>
<keyword evidence="2" id="KW-1015">Disulfide bond</keyword>
<organism evidence="6 7">
    <name type="scientific">Fasciola gigantica</name>
    <name type="common">Giant liver fluke</name>
    <dbReference type="NCBI Taxonomy" id="46835"/>
    <lineage>
        <taxon>Eukaryota</taxon>
        <taxon>Metazoa</taxon>
        <taxon>Spiralia</taxon>
        <taxon>Lophotrochozoa</taxon>
        <taxon>Platyhelminthes</taxon>
        <taxon>Trematoda</taxon>
        <taxon>Digenea</taxon>
        <taxon>Plagiorchiida</taxon>
        <taxon>Echinostomata</taxon>
        <taxon>Echinostomatoidea</taxon>
        <taxon>Fasciolidae</taxon>
        <taxon>Fasciola</taxon>
    </lineage>
</organism>
<feature type="domain" description="Ig-like" evidence="4">
    <location>
        <begin position="34"/>
        <end position="106"/>
    </location>
</feature>
<dbReference type="Pfam" id="PF13927">
    <property type="entry name" value="Ig_3"/>
    <property type="match status" value="1"/>
</dbReference>
<feature type="chain" id="PRO_5021305952" evidence="3">
    <location>
        <begin position="19"/>
        <end position="859"/>
    </location>
</feature>
<feature type="domain" description="Ig-like" evidence="4">
    <location>
        <begin position="236"/>
        <end position="321"/>
    </location>
</feature>
<dbReference type="InterPro" id="IPR013098">
    <property type="entry name" value="Ig_I-set"/>
</dbReference>
<dbReference type="InterPro" id="IPR003599">
    <property type="entry name" value="Ig_sub"/>
</dbReference>
<dbReference type="InterPro" id="IPR036116">
    <property type="entry name" value="FN3_sf"/>
</dbReference>
<comment type="caution">
    <text evidence="6">The sequence shown here is derived from an EMBL/GenBank/DDBJ whole genome shotgun (WGS) entry which is preliminary data.</text>
</comment>
<feature type="domain" description="Fibronectin type-III" evidence="5">
    <location>
        <begin position="567"/>
        <end position="673"/>
    </location>
</feature>
<dbReference type="Gene3D" id="2.60.40.10">
    <property type="entry name" value="Immunoglobulins"/>
    <property type="match status" value="7"/>
</dbReference>
<keyword evidence="1" id="KW-0677">Repeat</keyword>
<dbReference type="InterPro" id="IPR013783">
    <property type="entry name" value="Ig-like_fold"/>
</dbReference>
<dbReference type="InterPro" id="IPR007110">
    <property type="entry name" value="Ig-like_dom"/>
</dbReference>
<evidence type="ECO:0000313" key="7">
    <source>
        <dbReference type="Proteomes" id="UP000316759"/>
    </source>
</evidence>
<dbReference type="Pfam" id="PF07679">
    <property type="entry name" value="I-set"/>
    <property type="match status" value="1"/>
</dbReference>
<reference evidence="6 7" key="1">
    <citation type="submission" date="2019-04" db="EMBL/GenBank/DDBJ databases">
        <title>Annotation for the trematode Fasciola gigantica.</title>
        <authorList>
            <person name="Choi Y.-J."/>
        </authorList>
    </citation>
    <scope>NUCLEOTIDE SEQUENCE [LARGE SCALE GENOMIC DNA]</scope>
    <source>
        <strain evidence="6">Uganda_cow_1</strain>
    </source>
</reference>
<dbReference type="SMART" id="SM00409">
    <property type="entry name" value="IG"/>
    <property type="match status" value="4"/>
</dbReference>
<dbReference type="PROSITE" id="PS50853">
    <property type="entry name" value="FN3"/>
    <property type="match status" value="2"/>
</dbReference>
<dbReference type="InterPro" id="IPR003598">
    <property type="entry name" value="Ig_sub2"/>
</dbReference>
<dbReference type="CDD" id="cd00096">
    <property type="entry name" value="Ig"/>
    <property type="match status" value="2"/>
</dbReference>
<dbReference type="GO" id="GO:0016020">
    <property type="term" value="C:membrane"/>
    <property type="evidence" value="ECO:0007669"/>
    <property type="project" value="UniProtKB-SubCell"/>
</dbReference>
<dbReference type="SMART" id="SM00408">
    <property type="entry name" value="IGc2"/>
    <property type="match status" value="4"/>
</dbReference>
<dbReference type="Pfam" id="PF00041">
    <property type="entry name" value="fn3"/>
    <property type="match status" value="1"/>
</dbReference>
<evidence type="ECO:0000256" key="3">
    <source>
        <dbReference type="SAM" id="SignalP"/>
    </source>
</evidence>
<proteinExistence type="predicted"/>
<protein>
    <submittedName>
        <fullName evidence="6">Neural cell adhesion molecule</fullName>
    </submittedName>
</protein>
<dbReference type="OrthoDB" id="10010359at2759"/>
<dbReference type="PANTHER" id="PTHR44170">
    <property type="entry name" value="PROTEIN SIDEKICK"/>
    <property type="match status" value="1"/>
</dbReference>
<dbReference type="EMBL" id="SUNJ01011227">
    <property type="protein sequence ID" value="TPP59043.1"/>
    <property type="molecule type" value="Genomic_DNA"/>
</dbReference>
<dbReference type="PANTHER" id="PTHR44170:SF6">
    <property type="entry name" value="CONTACTIN"/>
    <property type="match status" value="1"/>
</dbReference>
<dbReference type="Proteomes" id="UP000316759">
    <property type="component" value="Unassembled WGS sequence"/>
</dbReference>
<keyword evidence="7" id="KW-1185">Reference proteome</keyword>
<evidence type="ECO:0000259" key="4">
    <source>
        <dbReference type="PROSITE" id="PS50835"/>
    </source>
</evidence>
<feature type="signal peptide" evidence="3">
    <location>
        <begin position="1"/>
        <end position="18"/>
    </location>
</feature>
<dbReference type="PROSITE" id="PS50835">
    <property type="entry name" value="IG_LIKE"/>
    <property type="match status" value="5"/>
</dbReference>
<dbReference type="AlphaFoldDB" id="A0A504YD84"/>
<evidence type="ECO:0000313" key="6">
    <source>
        <dbReference type="EMBL" id="TPP59043.1"/>
    </source>
</evidence>
<sequence>MWLQWLLILTTCLLGSECSSLQIDGVDESGRVFVQSGQNLALTCTHLALWREGSVLEWFVPSMPTEPVRPSQKTNVYWQDDVGRKRYILIVRSVGSDDSGRYTCRMGRQEGEQFVDMGRVHAEVIVQRSIVFTDCPQQQWIPTAKAAANRTDTDSIVIRPQQSATIRCAIQALPPPVVFWRFKGQPITTGPHYVTSNVGLMVFDPTEEDAGVYTVIAKQPTQTAVFDIRVSVFTQPRIIHGPVIVGPYANVMVSGYEAYLQCLAEGYPQPTIHWYRQRDPQTELQTLDAHKFFVNTNSRVGILRVVRAQYPEDSDVYICRAIVSVPRLYDDWKDAEAEAKLAVNVTLRPHLIPLTTMHQYVDVGDTVTVQCKVRATDPLELYYQKLYSNWSYVNGIQPTDPRIRVWTELDPEDPLNHNIYLRIQETQLDDTWNYTCHARNVGDERQWNTTIRVVQRPQMLPRDNVSSEDERSTLRFGWRFNATNLTCSSVGMPHPTWTWYRRGEQILNGVNTTFRIITWDHWNRSQTWLQVTPCLHTEHFIYDEYVCKATNIRGTNESKVRFQRASVPGQPILTSYTVTQSVIELDVQPPPRTGGMPVLGYELSYTSYGGSGHWYGPVYFPLDASTDQGRPPFRIIGLVGGTGYQFTLAARSIVGSGTPFAFSVRTLEATRPGPVQLLGGPAGTYPYGYVLNWIPPMNGGQPLTGYRIRIRPVKVFGPTLPQTYPRIVARGLWSEFRPWFNNPLLNHYHLTNLEPDQWYQVVIEAENTHGFSLGTISLEEYGYVNRTPSAEPKLIPPSPLAAFGHFGARNLVPNWYLIRTPYADLLGRPARIYGTAERRDVHTFLCCWITIMHCVNILY</sequence>